<dbReference type="Proteomes" id="UP001385951">
    <property type="component" value="Unassembled WGS sequence"/>
</dbReference>
<sequence>MYQLNTSNPEACSARVAQLCNRNENFPLIYRPDPNNNLRHDEDLPFLHPAIIHVFKATPGFWGDRGAIVSRLTNFFEEDD</sequence>
<evidence type="ECO:0000313" key="2">
    <source>
        <dbReference type="Proteomes" id="UP001385951"/>
    </source>
</evidence>
<dbReference type="AlphaFoldDB" id="A0AAW0GJS5"/>
<reference evidence="1 2" key="1">
    <citation type="submission" date="2022-09" db="EMBL/GenBank/DDBJ databases">
        <authorList>
            <person name="Palmer J.M."/>
        </authorList>
    </citation>
    <scope>NUCLEOTIDE SEQUENCE [LARGE SCALE GENOMIC DNA]</scope>
    <source>
        <strain evidence="1 2">DSM 7382</strain>
    </source>
</reference>
<proteinExistence type="predicted"/>
<keyword evidence="2" id="KW-1185">Reference proteome</keyword>
<dbReference type="EMBL" id="JASBNA010000008">
    <property type="protein sequence ID" value="KAK7689305.1"/>
    <property type="molecule type" value="Genomic_DNA"/>
</dbReference>
<comment type="caution">
    <text evidence="1">The sequence shown here is derived from an EMBL/GenBank/DDBJ whole genome shotgun (WGS) entry which is preliminary data.</text>
</comment>
<evidence type="ECO:0000313" key="1">
    <source>
        <dbReference type="EMBL" id="KAK7689305.1"/>
    </source>
</evidence>
<name>A0AAW0GJS5_9APHY</name>
<gene>
    <name evidence="1" type="ORF">QCA50_007096</name>
</gene>
<protein>
    <submittedName>
        <fullName evidence="1">Uncharacterized protein</fullName>
    </submittedName>
</protein>
<accession>A0AAW0GJS5</accession>
<organism evidence="1 2">
    <name type="scientific">Cerrena zonata</name>
    <dbReference type="NCBI Taxonomy" id="2478898"/>
    <lineage>
        <taxon>Eukaryota</taxon>
        <taxon>Fungi</taxon>
        <taxon>Dikarya</taxon>
        <taxon>Basidiomycota</taxon>
        <taxon>Agaricomycotina</taxon>
        <taxon>Agaricomycetes</taxon>
        <taxon>Polyporales</taxon>
        <taxon>Cerrenaceae</taxon>
        <taxon>Cerrena</taxon>
    </lineage>
</organism>